<keyword evidence="7 9" id="KW-0472">Membrane</keyword>
<evidence type="ECO:0008006" key="12">
    <source>
        <dbReference type="Google" id="ProtNLM"/>
    </source>
</evidence>
<comment type="subcellular location">
    <subcellularLocation>
        <location evidence="1">Cell membrane</location>
        <topology evidence="1">Multi-pass membrane protein</topology>
    </subcellularLocation>
</comment>
<evidence type="ECO:0000256" key="6">
    <source>
        <dbReference type="ARBA" id="ARBA00022989"/>
    </source>
</evidence>
<proteinExistence type="inferred from homology"/>
<dbReference type="eggNOG" id="COG0628">
    <property type="taxonomic scope" value="Bacteria"/>
</dbReference>
<gene>
    <name evidence="10" type="ORF">HMPREF1476_01839</name>
</gene>
<name>S3BA20_9BURK</name>
<keyword evidence="5 9" id="KW-0812">Transmembrane</keyword>
<feature type="transmembrane region" description="Helical" evidence="9">
    <location>
        <begin position="187"/>
        <end position="213"/>
    </location>
</feature>
<keyword evidence="4" id="KW-1003">Cell membrane</keyword>
<keyword evidence="3" id="KW-0813">Transport</keyword>
<dbReference type="EMBL" id="ATCF01000027">
    <property type="protein sequence ID" value="EPD98133.1"/>
    <property type="molecule type" value="Genomic_DNA"/>
</dbReference>
<feature type="transmembrane region" description="Helical" evidence="9">
    <location>
        <begin position="276"/>
        <end position="298"/>
    </location>
</feature>
<dbReference type="STRING" id="1203554.HMPREF1476_01839"/>
<feature type="transmembrane region" description="Helical" evidence="9">
    <location>
        <begin position="101"/>
        <end position="126"/>
    </location>
</feature>
<sequence length="409" mass="43520">MTDDQQPAPGAAERRRSTARSAAAKRVRGDFVAQIPKRFSEGFTERIDLIIRIVFMVVVAVGCYLVLEPFLTAILIAAVLAVVTWPVFNKLRSGMRQSSTAAASVMVLSIVVLVLIPLSFLLVALAQQVPRGVQAAAAWLKDPLPILQAVQSIPYAGDWLYGELVSAIDPQTFAHTMQRILEPLSTWVLNAAVNVGSGVMQLAFVTFIVFFFYRDGSWFADRISAVVERVSGGIAEEITKILVNTTRSVVFGIVGTAIGQGLVAGIGFWIAGVPGVLILSFAVCVLSVIPIGPPLIWLPAAVWLWSKGELGMAAFLVLWGTLAVSSVDNFIKPLLIARGTSMPIALIFLGVFGGVLAFGFLGLILGPLLLAVGIALFSAWLKRPVIALANAAEQASAAEEPAAADSEKL</sequence>
<dbReference type="PANTHER" id="PTHR21716:SF67">
    <property type="entry name" value="TRANSPORT PROTEIN YDIK-RELATED"/>
    <property type="match status" value="1"/>
</dbReference>
<comment type="caution">
    <text evidence="10">The sequence shown here is derived from an EMBL/GenBank/DDBJ whole genome shotgun (WGS) entry which is preliminary data.</text>
</comment>
<dbReference type="PANTHER" id="PTHR21716">
    <property type="entry name" value="TRANSMEMBRANE PROTEIN"/>
    <property type="match status" value="1"/>
</dbReference>
<dbReference type="Proteomes" id="UP000014400">
    <property type="component" value="Unassembled WGS sequence"/>
</dbReference>
<dbReference type="GO" id="GO:0016020">
    <property type="term" value="C:membrane"/>
    <property type="evidence" value="ECO:0007669"/>
    <property type="project" value="UniProtKB-SubCell"/>
</dbReference>
<dbReference type="Pfam" id="PF01594">
    <property type="entry name" value="AI-2E_transport"/>
    <property type="match status" value="1"/>
</dbReference>
<evidence type="ECO:0000256" key="7">
    <source>
        <dbReference type="ARBA" id="ARBA00023136"/>
    </source>
</evidence>
<accession>S3BA20</accession>
<protein>
    <recommendedName>
        <fullName evidence="12">AI-2E family transporter</fullName>
    </recommendedName>
</protein>
<dbReference type="AlphaFoldDB" id="S3BA20"/>
<evidence type="ECO:0000256" key="4">
    <source>
        <dbReference type="ARBA" id="ARBA00022475"/>
    </source>
</evidence>
<dbReference type="RefSeq" id="WP_016474975.1">
    <property type="nucleotide sequence ID" value="NZ_KE150480.1"/>
</dbReference>
<keyword evidence="11" id="KW-1185">Reference proteome</keyword>
<evidence type="ECO:0000256" key="2">
    <source>
        <dbReference type="ARBA" id="ARBA00009773"/>
    </source>
</evidence>
<dbReference type="HOGENOM" id="CLU_041771_1_1_4"/>
<feature type="region of interest" description="Disordered" evidence="8">
    <location>
        <begin position="1"/>
        <end position="20"/>
    </location>
</feature>
<evidence type="ECO:0000256" key="8">
    <source>
        <dbReference type="SAM" id="MobiDB-lite"/>
    </source>
</evidence>
<dbReference type="InterPro" id="IPR002549">
    <property type="entry name" value="AI-2E-like"/>
</dbReference>
<evidence type="ECO:0000256" key="5">
    <source>
        <dbReference type="ARBA" id="ARBA00022692"/>
    </source>
</evidence>
<dbReference type="PATRIC" id="fig|1203554.3.peg.1917"/>
<reference evidence="10 11" key="1">
    <citation type="submission" date="2013-04" db="EMBL/GenBank/DDBJ databases">
        <title>The Genome Sequence of Sutterella wadsworthensis HGA0223.</title>
        <authorList>
            <consortium name="The Broad Institute Genomics Platform"/>
            <person name="Earl A."/>
            <person name="Ward D."/>
            <person name="Feldgarden M."/>
            <person name="Gevers D."/>
            <person name="Schmidt T.M."/>
            <person name="Dover J."/>
            <person name="Dai D."/>
            <person name="Walker B."/>
            <person name="Young S."/>
            <person name="Zeng Q."/>
            <person name="Gargeya S."/>
            <person name="Fitzgerald M."/>
            <person name="Haas B."/>
            <person name="Abouelleil A."/>
            <person name="Allen A.W."/>
            <person name="Alvarado L."/>
            <person name="Arachchi H.M."/>
            <person name="Berlin A.M."/>
            <person name="Chapman S.B."/>
            <person name="Gainer-Dewar J."/>
            <person name="Goldberg J."/>
            <person name="Griggs A."/>
            <person name="Gujja S."/>
            <person name="Hansen M."/>
            <person name="Howarth C."/>
            <person name="Imamovic A."/>
            <person name="Ireland A."/>
            <person name="Larimer J."/>
            <person name="McCowan C."/>
            <person name="Murphy C."/>
            <person name="Pearson M."/>
            <person name="Poon T.W."/>
            <person name="Priest M."/>
            <person name="Roberts A."/>
            <person name="Saif S."/>
            <person name="Shea T."/>
            <person name="Sisk P."/>
            <person name="Sykes S."/>
            <person name="Wortman J."/>
            <person name="Nusbaum C."/>
            <person name="Birren B."/>
        </authorList>
    </citation>
    <scope>NUCLEOTIDE SEQUENCE [LARGE SCALE GENOMIC DNA]</scope>
    <source>
        <strain evidence="10 11">HGA0223</strain>
    </source>
</reference>
<feature type="transmembrane region" description="Helical" evidence="9">
    <location>
        <begin position="249"/>
        <end position="270"/>
    </location>
</feature>
<feature type="transmembrane region" description="Helical" evidence="9">
    <location>
        <begin position="343"/>
        <end position="376"/>
    </location>
</feature>
<feature type="transmembrane region" description="Helical" evidence="9">
    <location>
        <begin position="49"/>
        <end position="67"/>
    </location>
</feature>
<evidence type="ECO:0000313" key="11">
    <source>
        <dbReference type="Proteomes" id="UP000014400"/>
    </source>
</evidence>
<organism evidence="10 11">
    <name type="scientific">Sutterella wadsworthensis HGA0223</name>
    <dbReference type="NCBI Taxonomy" id="1203554"/>
    <lineage>
        <taxon>Bacteria</taxon>
        <taxon>Pseudomonadati</taxon>
        <taxon>Pseudomonadota</taxon>
        <taxon>Betaproteobacteria</taxon>
        <taxon>Burkholderiales</taxon>
        <taxon>Sutterellaceae</taxon>
        <taxon>Sutterella</taxon>
    </lineage>
</organism>
<comment type="similarity">
    <text evidence="2">Belongs to the autoinducer-2 exporter (AI-2E) (TC 2.A.86) family.</text>
</comment>
<evidence type="ECO:0000256" key="1">
    <source>
        <dbReference type="ARBA" id="ARBA00004651"/>
    </source>
</evidence>
<evidence type="ECO:0000256" key="9">
    <source>
        <dbReference type="SAM" id="Phobius"/>
    </source>
</evidence>
<feature type="transmembrane region" description="Helical" evidence="9">
    <location>
        <begin position="73"/>
        <end position="89"/>
    </location>
</feature>
<evidence type="ECO:0000256" key="3">
    <source>
        <dbReference type="ARBA" id="ARBA00022448"/>
    </source>
</evidence>
<keyword evidence="6 9" id="KW-1133">Transmembrane helix</keyword>
<feature type="transmembrane region" description="Helical" evidence="9">
    <location>
        <begin position="310"/>
        <end position="331"/>
    </location>
</feature>
<evidence type="ECO:0000313" key="10">
    <source>
        <dbReference type="EMBL" id="EPD98133.1"/>
    </source>
</evidence>